<dbReference type="AlphaFoldDB" id="A0A1G2TW48"/>
<comment type="caution">
    <text evidence="1">The sequence shown here is derived from an EMBL/GenBank/DDBJ whole genome shotgun (WGS) entry which is preliminary data.</text>
</comment>
<dbReference type="EMBL" id="MHWB01000012">
    <property type="protein sequence ID" value="OHB01511.1"/>
    <property type="molecule type" value="Genomic_DNA"/>
</dbReference>
<evidence type="ECO:0000313" key="1">
    <source>
        <dbReference type="EMBL" id="OHB01511.1"/>
    </source>
</evidence>
<accession>A0A1G2TW48</accession>
<organism evidence="1 2">
    <name type="scientific">Candidatus Zambryskibacteria bacterium RIFCSPLOWO2_01_FULL_39_39</name>
    <dbReference type="NCBI Taxonomy" id="1802758"/>
    <lineage>
        <taxon>Bacteria</taxon>
        <taxon>Candidatus Zambryskiibacteriota</taxon>
    </lineage>
</organism>
<protein>
    <submittedName>
        <fullName evidence="1">Uncharacterized protein</fullName>
    </submittedName>
</protein>
<gene>
    <name evidence="1" type="ORF">A3A96_02075</name>
</gene>
<dbReference type="Proteomes" id="UP000177707">
    <property type="component" value="Unassembled WGS sequence"/>
</dbReference>
<evidence type="ECO:0000313" key="2">
    <source>
        <dbReference type="Proteomes" id="UP000177707"/>
    </source>
</evidence>
<name>A0A1G2TW48_9BACT</name>
<sequence length="110" mass="12617">MEVNFATMKFMELPDAERRRLYDAFKSEDEKTRVRAAFEILKLLTDAPEGELTQYASSVLEINITEYFVSGDQENLVSRAIWLDHHFTANLKLEGDRVSIDPVPVRAPAQ</sequence>
<reference evidence="1 2" key="1">
    <citation type="journal article" date="2016" name="Nat. Commun.">
        <title>Thousands of microbial genomes shed light on interconnected biogeochemical processes in an aquifer system.</title>
        <authorList>
            <person name="Anantharaman K."/>
            <person name="Brown C.T."/>
            <person name="Hug L.A."/>
            <person name="Sharon I."/>
            <person name="Castelle C.J."/>
            <person name="Probst A.J."/>
            <person name="Thomas B.C."/>
            <person name="Singh A."/>
            <person name="Wilkins M.J."/>
            <person name="Karaoz U."/>
            <person name="Brodie E.L."/>
            <person name="Williams K.H."/>
            <person name="Hubbard S.S."/>
            <person name="Banfield J.F."/>
        </authorList>
    </citation>
    <scope>NUCLEOTIDE SEQUENCE [LARGE SCALE GENOMIC DNA]</scope>
</reference>
<proteinExistence type="predicted"/>